<evidence type="ECO:0000313" key="1">
    <source>
        <dbReference type="EMBL" id="KAB8069397.1"/>
    </source>
</evidence>
<dbReference type="Proteomes" id="UP000326565">
    <property type="component" value="Unassembled WGS sequence"/>
</dbReference>
<reference evidence="1 2" key="1">
    <citation type="submission" date="2019-04" db="EMBL/GenBank/DDBJ databases">
        <title>Friends and foes A comparative genomics study of 23 Aspergillus species from section Flavi.</title>
        <authorList>
            <consortium name="DOE Joint Genome Institute"/>
            <person name="Kjaerbolling I."/>
            <person name="Vesth T."/>
            <person name="Frisvad J.C."/>
            <person name="Nybo J.L."/>
            <person name="Theobald S."/>
            <person name="Kildgaard S."/>
            <person name="Isbrandt T."/>
            <person name="Kuo A."/>
            <person name="Sato A."/>
            <person name="Lyhne E.K."/>
            <person name="Kogle M.E."/>
            <person name="Wiebenga A."/>
            <person name="Kun R.S."/>
            <person name="Lubbers R.J."/>
            <person name="Makela M.R."/>
            <person name="Barry K."/>
            <person name="Chovatia M."/>
            <person name="Clum A."/>
            <person name="Daum C."/>
            <person name="Haridas S."/>
            <person name="He G."/>
            <person name="LaButti K."/>
            <person name="Lipzen A."/>
            <person name="Mondo S."/>
            <person name="Riley R."/>
            <person name="Salamov A."/>
            <person name="Simmons B.A."/>
            <person name="Magnuson J.K."/>
            <person name="Henrissat B."/>
            <person name="Mortensen U.H."/>
            <person name="Larsen T.O."/>
            <person name="Devries R.P."/>
            <person name="Grigoriev I.V."/>
            <person name="Machida M."/>
            <person name="Baker S.E."/>
            <person name="Andersen M.R."/>
        </authorList>
    </citation>
    <scope>NUCLEOTIDE SEQUENCE [LARGE SCALE GENOMIC DNA]</scope>
    <source>
        <strain evidence="1 2">CBS 151.66</strain>
    </source>
</reference>
<dbReference type="EMBL" id="ML732343">
    <property type="protein sequence ID" value="KAB8069397.1"/>
    <property type="molecule type" value="Genomic_DNA"/>
</dbReference>
<name>A0A5N5WNX0_9EURO</name>
<sequence>MEHRAVMAAVSKFRKSPLDHEKIAHLRQTLSSRLQANKKANQYAKLLGLYRLPPIEMWIQGLSSLKYDYETSMEYSEQIARSGLFQASTCGIGRQGLYYWKPSQHLAAGMASACYNEWEVKDAIDFLLQSRLTDHITAE</sequence>
<evidence type="ECO:0000313" key="2">
    <source>
        <dbReference type="Proteomes" id="UP000326565"/>
    </source>
</evidence>
<keyword evidence="2" id="KW-1185">Reference proteome</keyword>
<dbReference type="AlphaFoldDB" id="A0A5N5WNX0"/>
<proteinExistence type="predicted"/>
<organism evidence="1 2">
    <name type="scientific">Aspergillus leporis</name>
    <dbReference type="NCBI Taxonomy" id="41062"/>
    <lineage>
        <taxon>Eukaryota</taxon>
        <taxon>Fungi</taxon>
        <taxon>Dikarya</taxon>
        <taxon>Ascomycota</taxon>
        <taxon>Pezizomycotina</taxon>
        <taxon>Eurotiomycetes</taxon>
        <taxon>Eurotiomycetidae</taxon>
        <taxon>Eurotiales</taxon>
        <taxon>Aspergillaceae</taxon>
        <taxon>Aspergillus</taxon>
        <taxon>Aspergillus subgen. Circumdati</taxon>
    </lineage>
</organism>
<accession>A0A5N5WNX0</accession>
<gene>
    <name evidence="1" type="ORF">BDV29DRAFT_161481</name>
</gene>
<protein>
    <submittedName>
        <fullName evidence="1">Uncharacterized protein</fullName>
    </submittedName>
</protein>